<reference evidence="2 3" key="1">
    <citation type="submission" date="2016-06" db="EMBL/GenBank/DDBJ databases">
        <title>Three novel species with peptidoglycan cell walls form the new genus Lacunisphaera gen. nov. in the family Opitutaceae of the verrucomicrobial subdivision 4.</title>
        <authorList>
            <person name="Rast P."/>
            <person name="Gloeckner I."/>
            <person name="Jogler M."/>
            <person name="Boedeker C."/>
            <person name="Jeske O."/>
            <person name="Wiegand S."/>
            <person name="Reinhardt R."/>
            <person name="Schumann P."/>
            <person name="Rohde M."/>
            <person name="Spring S."/>
            <person name="Gloeckner F.O."/>
            <person name="Jogler C."/>
        </authorList>
    </citation>
    <scope>NUCLEOTIDE SEQUENCE [LARGE SCALE GENOMIC DNA]</scope>
    <source>
        <strain evidence="2 3">IG16b</strain>
    </source>
</reference>
<gene>
    <name evidence="2" type="ORF">Verru16b_01122</name>
</gene>
<evidence type="ECO:0000313" key="2">
    <source>
        <dbReference type="EMBL" id="AOS44061.1"/>
    </source>
</evidence>
<protein>
    <submittedName>
        <fullName evidence="2">Uncharacterized protein</fullName>
    </submittedName>
</protein>
<dbReference type="EMBL" id="CP016094">
    <property type="protein sequence ID" value="AOS44061.1"/>
    <property type="molecule type" value="Genomic_DNA"/>
</dbReference>
<feature type="compositionally biased region" description="Polar residues" evidence="1">
    <location>
        <begin position="21"/>
        <end position="34"/>
    </location>
</feature>
<proteinExistence type="predicted"/>
<feature type="region of interest" description="Disordered" evidence="1">
    <location>
        <begin position="1"/>
        <end position="54"/>
    </location>
</feature>
<evidence type="ECO:0000256" key="1">
    <source>
        <dbReference type="SAM" id="MobiDB-lite"/>
    </source>
</evidence>
<accession>A0A1D8AT44</accession>
<dbReference type="AlphaFoldDB" id="A0A1D8AT44"/>
<sequence length="54" mass="5954">MPLPRRADKHETDTPPKETHQQLNGSHDQTTPNEVSPRGETEAIEFSKTQTGGA</sequence>
<organism evidence="2 3">
    <name type="scientific">Lacunisphaera limnophila</name>
    <dbReference type="NCBI Taxonomy" id="1838286"/>
    <lineage>
        <taxon>Bacteria</taxon>
        <taxon>Pseudomonadati</taxon>
        <taxon>Verrucomicrobiota</taxon>
        <taxon>Opitutia</taxon>
        <taxon>Opitutales</taxon>
        <taxon>Opitutaceae</taxon>
        <taxon>Lacunisphaera</taxon>
    </lineage>
</organism>
<dbReference type="KEGG" id="obg:Verru16b_01122"/>
<keyword evidence="3" id="KW-1185">Reference proteome</keyword>
<dbReference type="Proteomes" id="UP000095228">
    <property type="component" value="Chromosome"/>
</dbReference>
<name>A0A1D8AT44_9BACT</name>
<feature type="compositionally biased region" description="Basic and acidic residues" evidence="1">
    <location>
        <begin position="1"/>
        <end position="20"/>
    </location>
</feature>
<evidence type="ECO:0000313" key="3">
    <source>
        <dbReference type="Proteomes" id="UP000095228"/>
    </source>
</evidence>